<dbReference type="CDD" id="cd02953">
    <property type="entry name" value="DsbDgamma"/>
    <property type="match status" value="1"/>
</dbReference>
<evidence type="ECO:0000259" key="20">
    <source>
        <dbReference type="PROSITE" id="PS51352"/>
    </source>
</evidence>
<sequence precursor="true">MISRFFLAVSLLLAFSLPVQAQLFPSGGDNGDFLPVEEAFSPHAWIDGDRLMIGIDAADGYYLYRHRLGISNDTAEATLGEPLLPAGTFKNDEFLGEVYVFHDSVTFPVPIKAQGGADAIDVTLHYQGCAEAGLCYPPQQVELTALPGSAPAAFATPPASTKGGSAESTETTPKASSLTSEDGHFSNLLQDASPALVLGLFFLAGLGLTFTPCVLPMMPILASIIVGQRPSRLRAFALSGSYVTGMALTYAGVGVLMGLFGAGLNLQARLQSPAVLIPFAALFVVFALAMFSIFQLRLPVRLSQRLDAWQDRAQRSGPLGLALAGALSVLVVSPCVSAPLAGALVFISSTGDALMGGLGLLALALGMGVPLLIVGTFGATLLPRSGAWMQHVKSAFGVLLLGVAVWLIERLLPGPLTLLLWAALAIGSALALGALRFDHPKGAARLSQAGGLMLLTWGLTLVVGAAGGAQDPLRPLAWQTSTATANTSQPDASPSFTTVTGLAGLNAELERATRSGQPAFVDVSADWCISCKIMERDVFPDPQVAARLDDFYRIRVDVTESNAESRALLERFELFGPPSLMFFNAGKEIRDARIQGEVQAALFADHLNALLEWFAKGDESDGHSA</sequence>
<feature type="transmembrane region" description="Helical" evidence="18">
    <location>
        <begin position="449"/>
        <end position="469"/>
    </location>
</feature>
<comment type="catalytic activity">
    <reaction evidence="17 18">
        <text>[protein]-dithiol + NADP(+) = [protein]-disulfide + NADPH + H(+)</text>
        <dbReference type="Rhea" id="RHEA:18753"/>
        <dbReference type="Rhea" id="RHEA-COMP:10593"/>
        <dbReference type="Rhea" id="RHEA-COMP:10594"/>
        <dbReference type="ChEBI" id="CHEBI:15378"/>
        <dbReference type="ChEBI" id="CHEBI:29950"/>
        <dbReference type="ChEBI" id="CHEBI:50058"/>
        <dbReference type="ChEBI" id="CHEBI:57783"/>
        <dbReference type="ChEBI" id="CHEBI:58349"/>
        <dbReference type="EC" id="1.8.1.8"/>
    </reaction>
</comment>
<keyword evidence="4 18" id="KW-1003">Cell membrane</keyword>
<evidence type="ECO:0000256" key="8">
    <source>
        <dbReference type="ARBA" id="ARBA00022748"/>
    </source>
</evidence>
<keyword evidence="5 18" id="KW-0997">Cell inner membrane</keyword>
<comment type="function">
    <text evidence="18">Required to facilitate the formation of correct disulfide bonds in some periplasmic proteins and for the assembly of the periplasmic c-type cytochromes. Acts by transferring electrons from cytoplasmic thioredoxin to the periplasm. This transfer involves a cascade of disulfide bond formation and reduction steps.</text>
</comment>
<evidence type="ECO:0000256" key="5">
    <source>
        <dbReference type="ARBA" id="ARBA00022519"/>
    </source>
</evidence>
<dbReference type="PANTHER" id="PTHR32234:SF0">
    <property type="entry name" value="THIOL:DISULFIDE INTERCHANGE PROTEIN DSBD"/>
    <property type="match status" value="1"/>
</dbReference>
<feature type="compositionally biased region" description="Polar residues" evidence="19">
    <location>
        <begin position="162"/>
        <end position="180"/>
    </location>
</feature>
<comment type="similarity">
    <text evidence="2 18">Belongs to the thioredoxin family. DsbD subfamily.</text>
</comment>
<dbReference type="Gene3D" id="3.40.30.10">
    <property type="entry name" value="Glutaredoxin"/>
    <property type="match status" value="1"/>
</dbReference>
<dbReference type="GO" id="GO:0005886">
    <property type="term" value="C:plasma membrane"/>
    <property type="evidence" value="ECO:0007669"/>
    <property type="project" value="UniProtKB-SubCell"/>
</dbReference>
<feature type="transmembrane region" description="Helical" evidence="18">
    <location>
        <begin position="274"/>
        <end position="298"/>
    </location>
</feature>
<dbReference type="PROSITE" id="PS51352">
    <property type="entry name" value="THIOREDOXIN_2"/>
    <property type="match status" value="1"/>
</dbReference>
<dbReference type="HAMAP" id="MF_00399">
    <property type="entry name" value="DbsD"/>
    <property type="match status" value="1"/>
</dbReference>
<dbReference type="InterPro" id="IPR003834">
    <property type="entry name" value="Cyt_c_assmbl_TM_dom"/>
</dbReference>
<evidence type="ECO:0000256" key="17">
    <source>
        <dbReference type="ARBA" id="ARBA00047804"/>
    </source>
</evidence>
<evidence type="ECO:0000256" key="19">
    <source>
        <dbReference type="SAM" id="MobiDB-lite"/>
    </source>
</evidence>
<dbReference type="InterPro" id="IPR035671">
    <property type="entry name" value="DsbD_gamma"/>
</dbReference>
<feature type="chain" id="PRO_5011801948" description="Thiol:disulfide interchange protein DsbD" evidence="18">
    <location>
        <begin position="22"/>
        <end position="625"/>
    </location>
</feature>
<dbReference type="Pfam" id="PF11412">
    <property type="entry name" value="DsbD_N"/>
    <property type="match status" value="1"/>
</dbReference>
<keyword evidence="13 18" id="KW-0472">Membrane</keyword>
<keyword evidence="14 18" id="KW-1015">Disulfide bond</keyword>
<evidence type="ECO:0000256" key="16">
    <source>
        <dbReference type="ARBA" id="ARBA00047388"/>
    </source>
</evidence>
<dbReference type="Pfam" id="PF13899">
    <property type="entry name" value="Thioredoxin_7"/>
    <property type="match status" value="1"/>
</dbReference>
<feature type="transmembrane region" description="Helical" evidence="18">
    <location>
        <begin position="394"/>
        <end position="412"/>
    </location>
</feature>
<dbReference type="STRING" id="284577.SAMN05216571_11225"/>
<evidence type="ECO:0000256" key="1">
    <source>
        <dbReference type="ARBA" id="ARBA00004429"/>
    </source>
</evidence>
<evidence type="ECO:0000313" key="21">
    <source>
        <dbReference type="EMBL" id="SDG39959.1"/>
    </source>
</evidence>
<evidence type="ECO:0000256" key="7">
    <source>
        <dbReference type="ARBA" id="ARBA00022729"/>
    </source>
</evidence>
<keyword evidence="6 18" id="KW-0812">Transmembrane</keyword>
<evidence type="ECO:0000256" key="2">
    <source>
        <dbReference type="ARBA" id="ARBA00007241"/>
    </source>
</evidence>
<evidence type="ECO:0000256" key="6">
    <source>
        <dbReference type="ARBA" id="ARBA00022692"/>
    </source>
</evidence>
<feature type="disulfide bond" description="Redox-active" evidence="18">
    <location>
        <begin position="528"/>
        <end position="531"/>
    </location>
</feature>
<feature type="transmembrane region" description="Helical" evidence="18">
    <location>
        <begin position="195"/>
        <end position="215"/>
    </location>
</feature>
<proteinExistence type="inferred from homology"/>
<dbReference type="SUPFAM" id="SSF74863">
    <property type="entry name" value="Thiol:disulfide interchange protein DsbD, N-terminal domain (DsbD-alpha)"/>
    <property type="match status" value="1"/>
</dbReference>
<feature type="disulfide bond" description="Redox-active" evidence="18">
    <location>
        <begin position="213"/>
        <end position="335"/>
    </location>
</feature>
<dbReference type="PANTHER" id="PTHR32234">
    <property type="entry name" value="THIOL:DISULFIDE INTERCHANGE PROTEIN DSBD"/>
    <property type="match status" value="1"/>
</dbReference>
<evidence type="ECO:0000256" key="18">
    <source>
        <dbReference type="HAMAP-Rule" id="MF_00399"/>
    </source>
</evidence>
<protein>
    <recommendedName>
        <fullName evidence="18">Thiol:disulfide interchange protein DsbD</fullName>
        <ecNumber evidence="18">1.8.1.8</ecNumber>
    </recommendedName>
    <alternativeName>
        <fullName evidence="18">Protein-disulfide reductase</fullName>
        <shortName evidence="18">Disulfide reductase</shortName>
    </alternativeName>
</protein>
<keyword evidence="3 18" id="KW-0813">Transport</keyword>
<accession>A0A1G7TYW7</accession>
<keyword evidence="12 18" id="KW-0520">NAD</keyword>
<keyword evidence="22" id="KW-1185">Reference proteome</keyword>
<feature type="signal peptide" evidence="18">
    <location>
        <begin position="1"/>
        <end position="21"/>
    </location>
</feature>
<evidence type="ECO:0000256" key="10">
    <source>
        <dbReference type="ARBA" id="ARBA00022989"/>
    </source>
</evidence>
<dbReference type="InterPro" id="IPR036249">
    <property type="entry name" value="Thioredoxin-like_sf"/>
</dbReference>
<feature type="region of interest" description="Disordered" evidence="19">
    <location>
        <begin position="155"/>
        <end position="180"/>
    </location>
</feature>
<keyword evidence="10 18" id="KW-1133">Transmembrane helix</keyword>
<keyword evidence="9 18" id="KW-0249">Electron transport</keyword>
<dbReference type="Gene3D" id="2.60.40.1250">
    <property type="entry name" value="Thiol:disulfide interchange protein DsbD, N-terminal domain"/>
    <property type="match status" value="1"/>
</dbReference>
<dbReference type="InterPro" id="IPR022910">
    <property type="entry name" value="Thiol_diS_interchange_DbsD"/>
</dbReference>
<comment type="subcellular location">
    <subcellularLocation>
        <location evidence="1 18">Cell inner membrane</location>
        <topology evidence="1 18">Multi-pass membrane protein</topology>
    </subcellularLocation>
</comment>
<evidence type="ECO:0000256" key="13">
    <source>
        <dbReference type="ARBA" id="ARBA00023136"/>
    </source>
</evidence>
<keyword evidence="15 18" id="KW-0676">Redox-active center</keyword>
<dbReference type="AlphaFoldDB" id="A0A1G7TYW7"/>
<dbReference type="InterPro" id="IPR013766">
    <property type="entry name" value="Thioredoxin_domain"/>
</dbReference>
<evidence type="ECO:0000313" key="22">
    <source>
        <dbReference type="Proteomes" id="UP000198641"/>
    </source>
</evidence>
<dbReference type="NCBIfam" id="NF001419">
    <property type="entry name" value="PRK00293.1"/>
    <property type="match status" value="1"/>
</dbReference>
<comment type="catalytic activity">
    <reaction evidence="16 18">
        <text>[protein]-dithiol + NAD(+) = [protein]-disulfide + NADH + H(+)</text>
        <dbReference type="Rhea" id="RHEA:18749"/>
        <dbReference type="Rhea" id="RHEA-COMP:10593"/>
        <dbReference type="Rhea" id="RHEA-COMP:10594"/>
        <dbReference type="ChEBI" id="CHEBI:15378"/>
        <dbReference type="ChEBI" id="CHEBI:29950"/>
        <dbReference type="ChEBI" id="CHEBI:50058"/>
        <dbReference type="ChEBI" id="CHEBI:57540"/>
        <dbReference type="ChEBI" id="CHEBI:57945"/>
        <dbReference type="EC" id="1.8.1.8"/>
    </reaction>
</comment>
<evidence type="ECO:0000256" key="3">
    <source>
        <dbReference type="ARBA" id="ARBA00022448"/>
    </source>
</evidence>
<organism evidence="21 22">
    <name type="scientific">Onishia taeanensis</name>
    <dbReference type="NCBI Taxonomy" id="284577"/>
    <lineage>
        <taxon>Bacteria</taxon>
        <taxon>Pseudomonadati</taxon>
        <taxon>Pseudomonadota</taxon>
        <taxon>Gammaproteobacteria</taxon>
        <taxon>Oceanospirillales</taxon>
        <taxon>Halomonadaceae</taxon>
        <taxon>Onishia</taxon>
    </lineage>
</organism>
<feature type="transmembrane region" description="Helical" evidence="18">
    <location>
        <begin position="353"/>
        <end position="382"/>
    </location>
</feature>
<gene>
    <name evidence="18" type="primary">dsbD</name>
    <name evidence="21" type="ORF">SAMN05216571_11225</name>
</gene>
<dbReference type="EMBL" id="FNCI01000012">
    <property type="protein sequence ID" value="SDG39959.1"/>
    <property type="molecule type" value="Genomic_DNA"/>
</dbReference>
<dbReference type="EC" id="1.8.1.8" evidence="18"/>
<reference evidence="21 22" key="1">
    <citation type="submission" date="2016-10" db="EMBL/GenBank/DDBJ databases">
        <authorList>
            <person name="de Groot N.N."/>
        </authorList>
    </citation>
    <scope>NUCLEOTIDE SEQUENCE [LARGE SCALE GENOMIC DNA]</scope>
    <source>
        <strain evidence="21 22">BH539</strain>
    </source>
</reference>
<dbReference type="Pfam" id="PF02683">
    <property type="entry name" value="DsbD_TM"/>
    <property type="match status" value="1"/>
</dbReference>
<feature type="domain" description="Thioredoxin" evidence="20">
    <location>
        <begin position="487"/>
        <end position="612"/>
    </location>
</feature>
<evidence type="ECO:0000256" key="11">
    <source>
        <dbReference type="ARBA" id="ARBA00023002"/>
    </source>
</evidence>
<evidence type="ECO:0000256" key="14">
    <source>
        <dbReference type="ARBA" id="ARBA00023157"/>
    </source>
</evidence>
<feature type="disulfide bond" description="Redox-active" evidence="18">
    <location>
        <begin position="129"/>
        <end position="135"/>
    </location>
</feature>
<dbReference type="InterPro" id="IPR028250">
    <property type="entry name" value="DsbDN"/>
</dbReference>
<evidence type="ECO:0000256" key="15">
    <source>
        <dbReference type="ARBA" id="ARBA00023284"/>
    </source>
</evidence>
<evidence type="ECO:0000256" key="9">
    <source>
        <dbReference type="ARBA" id="ARBA00022982"/>
    </source>
</evidence>
<keyword evidence="7 18" id="KW-0732">Signal</keyword>
<keyword evidence="8 18" id="KW-0201">Cytochrome c-type biogenesis</keyword>
<dbReference type="GO" id="GO:0047134">
    <property type="term" value="F:protein-disulfide reductase [NAD(P)H] activity"/>
    <property type="evidence" value="ECO:0007669"/>
    <property type="project" value="UniProtKB-UniRule"/>
</dbReference>
<dbReference type="InterPro" id="IPR036929">
    <property type="entry name" value="DsbDN_sf"/>
</dbReference>
<dbReference type="GO" id="GO:0045454">
    <property type="term" value="P:cell redox homeostasis"/>
    <property type="evidence" value="ECO:0007669"/>
    <property type="project" value="TreeGrafter"/>
</dbReference>
<keyword evidence="11 18" id="KW-0560">Oxidoreductase</keyword>
<feature type="transmembrane region" description="Helical" evidence="18">
    <location>
        <begin position="319"/>
        <end position="347"/>
    </location>
</feature>
<evidence type="ECO:0000256" key="12">
    <source>
        <dbReference type="ARBA" id="ARBA00023027"/>
    </source>
</evidence>
<dbReference type="Proteomes" id="UP000198641">
    <property type="component" value="Unassembled WGS sequence"/>
</dbReference>
<dbReference type="GO" id="GO:0009055">
    <property type="term" value="F:electron transfer activity"/>
    <property type="evidence" value="ECO:0007669"/>
    <property type="project" value="UniProtKB-UniRule"/>
</dbReference>
<feature type="transmembrane region" description="Helical" evidence="18">
    <location>
        <begin position="418"/>
        <end position="437"/>
    </location>
</feature>
<dbReference type="SUPFAM" id="SSF52833">
    <property type="entry name" value="Thioredoxin-like"/>
    <property type="match status" value="1"/>
</dbReference>
<dbReference type="GO" id="GO:0017004">
    <property type="term" value="P:cytochrome complex assembly"/>
    <property type="evidence" value="ECO:0007669"/>
    <property type="project" value="UniProtKB-UniRule"/>
</dbReference>
<feature type="transmembrane region" description="Helical" evidence="18">
    <location>
        <begin position="236"/>
        <end position="262"/>
    </location>
</feature>
<evidence type="ECO:0000256" key="4">
    <source>
        <dbReference type="ARBA" id="ARBA00022475"/>
    </source>
</evidence>
<name>A0A1G7TYW7_9GAMM</name>